<evidence type="ECO:0000256" key="3">
    <source>
        <dbReference type="ARBA" id="ARBA00023004"/>
    </source>
</evidence>
<protein>
    <recommendedName>
        <fullName evidence="7">Cytochrome P450</fullName>
    </recommendedName>
</protein>
<keyword evidence="3" id="KW-0408">Iron</keyword>
<dbReference type="InterPro" id="IPR050182">
    <property type="entry name" value="Cytochrome_P450_fam2"/>
</dbReference>
<dbReference type="PRINTS" id="PR00463">
    <property type="entry name" value="EP450I"/>
</dbReference>
<keyword evidence="2" id="KW-0479">Metal-binding</keyword>
<organism evidence="5">
    <name type="scientific">Medioppia subpectinata</name>
    <dbReference type="NCBI Taxonomy" id="1979941"/>
    <lineage>
        <taxon>Eukaryota</taxon>
        <taxon>Metazoa</taxon>
        <taxon>Ecdysozoa</taxon>
        <taxon>Arthropoda</taxon>
        <taxon>Chelicerata</taxon>
        <taxon>Arachnida</taxon>
        <taxon>Acari</taxon>
        <taxon>Acariformes</taxon>
        <taxon>Sarcoptiformes</taxon>
        <taxon>Oribatida</taxon>
        <taxon>Brachypylina</taxon>
        <taxon>Oppioidea</taxon>
        <taxon>Oppiidae</taxon>
        <taxon>Medioppia</taxon>
    </lineage>
</organism>
<evidence type="ECO:0000313" key="6">
    <source>
        <dbReference type="Proteomes" id="UP000759131"/>
    </source>
</evidence>
<dbReference type="GO" id="GO:0020037">
    <property type="term" value="F:heme binding"/>
    <property type="evidence" value="ECO:0007669"/>
    <property type="project" value="InterPro"/>
</dbReference>
<dbReference type="PANTHER" id="PTHR24300">
    <property type="entry name" value="CYTOCHROME P450 508A4-RELATED"/>
    <property type="match status" value="1"/>
</dbReference>
<name>A0A7R9LBA7_9ACAR</name>
<evidence type="ECO:0000256" key="4">
    <source>
        <dbReference type="ARBA" id="ARBA00023033"/>
    </source>
</evidence>
<reference evidence="5" key="1">
    <citation type="submission" date="2020-11" db="EMBL/GenBank/DDBJ databases">
        <authorList>
            <person name="Tran Van P."/>
        </authorList>
    </citation>
    <scope>NUCLEOTIDE SEQUENCE</scope>
</reference>
<evidence type="ECO:0000313" key="5">
    <source>
        <dbReference type="EMBL" id="CAD7637487.1"/>
    </source>
</evidence>
<evidence type="ECO:0008006" key="7">
    <source>
        <dbReference type="Google" id="ProtNLM"/>
    </source>
</evidence>
<evidence type="ECO:0000256" key="1">
    <source>
        <dbReference type="ARBA" id="ARBA00010617"/>
    </source>
</evidence>
<gene>
    <name evidence="5" type="ORF">OSB1V03_LOCUS17009</name>
</gene>
<dbReference type="GO" id="GO:0016705">
    <property type="term" value="F:oxidoreductase activity, acting on paired donors, with incorporation or reduction of molecular oxygen"/>
    <property type="evidence" value="ECO:0007669"/>
    <property type="project" value="InterPro"/>
</dbReference>
<proteinExistence type="inferred from homology"/>
<keyword evidence="4" id="KW-0560">Oxidoreductase</keyword>
<keyword evidence="6" id="KW-1185">Reference proteome</keyword>
<dbReference type="SUPFAM" id="SSF48264">
    <property type="entry name" value="Cytochrome P450"/>
    <property type="match status" value="1"/>
</dbReference>
<dbReference type="InterPro" id="IPR001128">
    <property type="entry name" value="Cyt_P450"/>
</dbReference>
<dbReference type="InterPro" id="IPR036396">
    <property type="entry name" value="Cyt_P450_sf"/>
</dbReference>
<comment type="similarity">
    <text evidence="1">Belongs to the cytochrome P450 family.</text>
</comment>
<feature type="non-terminal residue" evidence="5">
    <location>
        <position position="295"/>
    </location>
</feature>
<accession>A0A7R9LBA7</accession>
<dbReference type="AlphaFoldDB" id="A0A7R9LBA7"/>
<dbReference type="InterPro" id="IPR002401">
    <property type="entry name" value="Cyt_P450_E_grp-I"/>
</dbReference>
<dbReference type="EMBL" id="OC874320">
    <property type="protein sequence ID" value="CAD7637487.1"/>
    <property type="molecule type" value="Genomic_DNA"/>
</dbReference>
<dbReference type="Gene3D" id="1.10.630.10">
    <property type="entry name" value="Cytochrome P450"/>
    <property type="match status" value="1"/>
</dbReference>
<dbReference type="GO" id="GO:0005506">
    <property type="term" value="F:iron ion binding"/>
    <property type="evidence" value="ECO:0007669"/>
    <property type="project" value="InterPro"/>
</dbReference>
<dbReference type="GO" id="GO:0004497">
    <property type="term" value="F:monooxygenase activity"/>
    <property type="evidence" value="ECO:0007669"/>
    <property type="project" value="UniProtKB-KW"/>
</dbReference>
<dbReference type="EMBL" id="CAJPIZ010019745">
    <property type="protein sequence ID" value="CAG2117054.1"/>
    <property type="molecule type" value="Genomic_DNA"/>
</dbReference>
<sequence length="295" mass="33920">MVVQNKRPGSDRMGRLKPVVIINDPMALNRHFLGQNSWDKLTFCCLTSIKLGMFAQGRSQGGQFINKHTKTMTFTRIVNAIVSDITSQMVAKEGIDRPFIPKGYLFDMILNIISLTTFNQKLEPDDLNKFKYLATAYSHEMGGTHIVYEFIPYIRFLMSDPLMKYRHNYNQCFDYTLDVLKAHKNTYDGSVCRDFCDAFIGAQRKAEAECRPGVVQWLTDQNIVATVIDLIFAGTETTYATLQWMDWQRKMRVEIDDVLADRVVTLADRRRMHCVQAFIAETLRYRTAAPVGSPR</sequence>
<keyword evidence="4" id="KW-0503">Monooxygenase</keyword>
<dbReference type="OrthoDB" id="1055148at2759"/>
<dbReference type="Proteomes" id="UP000759131">
    <property type="component" value="Unassembled WGS sequence"/>
</dbReference>
<dbReference type="Pfam" id="PF00067">
    <property type="entry name" value="p450"/>
    <property type="match status" value="1"/>
</dbReference>
<evidence type="ECO:0000256" key="2">
    <source>
        <dbReference type="ARBA" id="ARBA00022723"/>
    </source>
</evidence>